<sequence length="282" mass="31226">MAQKVIENTVTAYLGHEDSPDISNPIHSTEVAKAYGFPGALVGGVTVWGWATDTILEAIGEEWLKVGWAEYSFRQPTIPGDQLTIRATEENTANSWSVEMINEEEVVCVVGKVGLGKADWSSEFVRSTSLNPTEEGQKKKSLTLETAEIGVDWAAKKADFTVETATEFTSEKQRTNNPLFVGSNPIAHPSWTAGWAEQLMRHNYDIPSSMHTRSRIQHLNVVPVGTQVIGAAHVVGAYERKAHHFVNFDVLLQDQAGEDIAQLRHWTIFKIATLEERENVLG</sequence>
<organism evidence="1">
    <name type="scientific">marine metagenome</name>
    <dbReference type="NCBI Taxonomy" id="408172"/>
    <lineage>
        <taxon>unclassified sequences</taxon>
        <taxon>metagenomes</taxon>
        <taxon>ecological metagenomes</taxon>
    </lineage>
</organism>
<protein>
    <submittedName>
        <fullName evidence="1">Uncharacterized protein</fullName>
    </submittedName>
</protein>
<dbReference type="InterPro" id="IPR029069">
    <property type="entry name" value="HotDog_dom_sf"/>
</dbReference>
<dbReference type="SUPFAM" id="SSF54637">
    <property type="entry name" value="Thioesterase/thiol ester dehydrase-isomerase"/>
    <property type="match status" value="2"/>
</dbReference>
<dbReference type="AlphaFoldDB" id="A0A381SGL4"/>
<accession>A0A381SGL4</accession>
<reference evidence="1" key="1">
    <citation type="submission" date="2018-05" db="EMBL/GenBank/DDBJ databases">
        <authorList>
            <person name="Lanie J.A."/>
            <person name="Ng W.-L."/>
            <person name="Kazmierczak K.M."/>
            <person name="Andrzejewski T.M."/>
            <person name="Davidsen T.M."/>
            <person name="Wayne K.J."/>
            <person name="Tettelin H."/>
            <person name="Glass J.I."/>
            <person name="Rusch D."/>
            <person name="Podicherti R."/>
            <person name="Tsui H.-C.T."/>
            <person name="Winkler M.E."/>
        </authorList>
    </citation>
    <scope>NUCLEOTIDE SEQUENCE</scope>
</reference>
<dbReference type="CDD" id="cd03441">
    <property type="entry name" value="R_hydratase_like"/>
    <property type="match status" value="1"/>
</dbReference>
<gene>
    <name evidence="1" type="ORF">METZ01_LOCUS53187</name>
</gene>
<dbReference type="EMBL" id="UINC01002790">
    <property type="protein sequence ID" value="SVA00333.1"/>
    <property type="molecule type" value="Genomic_DNA"/>
</dbReference>
<evidence type="ECO:0000313" key="1">
    <source>
        <dbReference type="EMBL" id="SVA00333.1"/>
    </source>
</evidence>
<name>A0A381SGL4_9ZZZZ</name>
<proteinExistence type="predicted"/>
<dbReference type="Gene3D" id="3.10.129.10">
    <property type="entry name" value="Hotdog Thioesterase"/>
    <property type="match status" value="2"/>
</dbReference>